<name>A0ABW5PIP7_9BACL</name>
<dbReference type="InterPro" id="IPR000073">
    <property type="entry name" value="AB_hydrolase_1"/>
</dbReference>
<evidence type="ECO:0000313" key="4">
    <source>
        <dbReference type="Proteomes" id="UP001597541"/>
    </source>
</evidence>
<evidence type="ECO:0000313" key="3">
    <source>
        <dbReference type="EMBL" id="MFD2615143.1"/>
    </source>
</evidence>
<proteinExistence type="predicted"/>
<dbReference type="PRINTS" id="PR00412">
    <property type="entry name" value="EPOXHYDRLASE"/>
</dbReference>
<dbReference type="RefSeq" id="WP_377606720.1">
    <property type="nucleotide sequence ID" value="NZ_JBHUME010000015.1"/>
</dbReference>
<reference evidence="4" key="1">
    <citation type="journal article" date="2019" name="Int. J. Syst. Evol. Microbiol.">
        <title>The Global Catalogue of Microorganisms (GCM) 10K type strain sequencing project: providing services to taxonomists for standard genome sequencing and annotation.</title>
        <authorList>
            <consortium name="The Broad Institute Genomics Platform"/>
            <consortium name="The Broad Institute Genome Sequencing Center for Infectious Disease"/>
            <person name="Wu L."/>
            <person name="Ma J."/>
        </authorList>
    </citation>
    <scope>NUCLEOTIDE SEQUENCE [LARGE SCALE GENOMIC DNA]</scope>
    <source>
        <strain evidence="4">KCTC 3950</strain>
    </source>
</reference>
<feature type="domain" description="AB hydrolase-1" evidence="2">
    <location>
        <begin position="122"/>
        <end position="281"/>
    </location>
</feature>
<protein>
    <submittedName>
        <fullName evidence="3">Alpha/beta fold hydrolase</fullName>
    </submittedName>
</protein>
<comment type="caution">
    <text evidence="3">The sequence shown here is derived from an EMBL/GenBank/DDBJ whole genome shotgun (WGS) entry which is preliminary data.</text>
</comment>
<organism evidence="3 4">
    <name type="scientific">Paenibacillus gansuensis</name>
    <dbReference type="NCBI Taxonomy" id="306542"/>
    <lineage>
        <taxon>Bacteria</taxon>
        <taxon>Bacillati</taxon>
        <taxon>Bacillota</taxon>
        <taxon>Bacilli</taxon>
        <taxon>Bacillales</taxon>
        <taxon>Paenibacillaceae</taxon>
        <taxon>Paenibacillus</taxon>
    </lineage>
</organism>
<dbReference type="Proteomes" id="UP001597541">
    <property type="component" value="Unassembled WGS sequence"/>
</dbReference>
<keyword evidence="1 3" id="KW-0378">Hydrolase</keyword>
<dbReference type="InterPro" id="IPR029058">
    <property type="entry name" value="AB_hydrolase_fold"/>
</dbReference>
<dbReference type="EMBL" id="JBHUME010000015">
    <property type="protein sequence ID" value="MFD2615143.1"/>
    <property type="molecule type" value="Genomic_DNA"/>
</dbReference>
<dbReference type="SUPFAM" id="SSF53474">
    <property type="entry name" value="alpha/beta-Hydrolases"/>
    <property type="match status" value="1"/>
</dbReference>
<dbReference type="PANTHER" id="PTHR43329">
    <property type="entry name" value="EPOXIDE HYDROLASE"/>
    <property type="match status" value="1"/>
</dbReference>
<dbReference type="InterPro" id="IPR000639">
    <property type="entry name" value="Epox_hydrolase-like"/>
</dbReference>
<evidence type="ECO:0000259" key="2">
    <source>
        <dbReference type="Pfam" id="PF00561"/>
    </source>
</evidence>
<dbReference type="GO" id="GO:0016787">
    <property type="term" value="F:hydrolase activity"/>
    <property type="evidence" value="ECO:0007669"/>
    <property type="project" value="UniProtKB-KW"/>
</dbReference>
<gene>
    <name evidence="3" type="ORF">ACFSUF_22235</name>
</gene>
<dbReference type="Gene3D" id="3.40.50.1820">
    <property type="entry name" value="alpha/beta hydrolase"/>
    <property type="match status" value="1"/>
</dbReference>
<sequence>MHTLLYMGKGNSKHEVICGGIVLSGTTSRFFAKLISIMLIISLMLLTACAANNKQKNGPKEYAADKTQNKMLTDKGNEDSNQAANQAYSDMELVRKLPGFQNGYKKVNGVTLHYVEGGKGDPLFLLPGWPQNWYAFHKIMPALAKKYHVYSIDYRGMGSSGKPEAGYDKKTMASDIYALAKKLRYRKINIAGHDIGSMVAYAYAAQYPQATNKLAMLDVPHPNENFLKLPILPPPGSYDVNNPDSPKFPWWFALNNVPELPEQLLQGEQSAIFQNWIFDYQIYDKAAMPQEDRAVYTSSYANPEAIRASNGWYKTLRQDVEDLKTYKKLSVPVLGIGGSKFGLEPFLRNYATDVKIAKLDKAGHWIAEEKPQETVRIFMEFFR</sequence>
<accession>A0ABW5PIP7</accession>
<keyword evidence="4" id="KW-1185">Reference proteome</keyword>
<evidence type="ECO:0000256" key="1">
    <source>
        <dbReference type="ARBA" id="ARBA00022801"/>
    </source>
</evidence>
<dbReference type="Pfam" id="PF00561">
    <property type="entry name" value="Abhydrolase_1"/>
    <property type="match status" value="1"/>
</dbReference>